<keyword evidence="3" id="KW-0732">Signal</keyword>
<dbReference type="CDD" id="cd00190">
    <property type="entry name" value="Tryp_SPc"/>
    <property type="match status" value="1"/>
</dbReference>
<name>A0ABM5JT60_DIAVI</name>
<dbReference type="SMART" id="SM00020">
    <property type="entry name" value="Tryp_SPc"/>
    <property type="match status" value="1"/>
</dbReference>
<dbReference type="InterPro" id="IPR009003">
    <property type="entry name" value="Peptidase_S1_PA"/>
</dbReference>
<evidence type="ECO:0000256" key="1">
    <source>
        <dbReference type="ARBA" id="ARBA00023157"/>
    </source>
</evidence>
<dbReference type="RefSeq" id="XP_050501123.1">
    <property type="nucleotide sequence ID" value="XM_050645166.1"/>
</dbReference>
<dbReference type="GeneID" id="126881115"/>
<dbReference type="PANTHER" id="PTHR24260:SF143">
    <property type="entry name" value="SERINE PROTEASE GD-LIKE PROTEIN"/>
    <property type="match status" value="1"/>
</dbReference>
<reference evidence="5" key="1">
    <citation type="submission" date="2025-05" db="UniProtKB">
        <authorList>
            <consortium name="EnsemblMetazoa"/>
        </authorList>
    </citation>
    <scope>IDENTIFICATION</scope>
</reference>
<dbReference type="InterPro" id="IPR001314">
    <property type="entry name" value="Peptidase_S1A"/>
</dbReference>
<feature type="chain" id="PRO_5046175425" description="Peptidase S1 domain-containing protein" evidence="3">
    <location>
        <begin position="18"/>
        <end position="615"/>
    </location>
</feature>
<protein>
    <recommendedName>
        <fullName evidence="4">Peptidase S1 domain-containing protein</fullName>
    </recommendedName>
</protein>
<dbReference type="PANTHER" id="PTHR24260">
    <property type="match status" value="1"/>
</dbReference>
<feature type="signal peptide" evidence="3">
    <location>
        <begin position="1"/>
        <end position="17"/>
    </location>
</feature>
<evidence type="ECO:0000256" key="3">
    <source>
        <dbReference type="SAM" id="SignalP"/>
    </source>
</evidence>
<dbReference type="Proteomes" id="UP001652700">
    <property type="component" value="Unplaced"/>
</dbReference>
<keyword evidence="1" id="KW-1015">Disulfide bond</keyword>
<dbReference type="InterPro" id="IPR043504">
    <property type="entry name" value="Peptidase_S1_PA_chymotrypsin"/>
</dbReference>
<evidence type="ECO:0000313" key="5">
    <source>
        <dbReference type="EnsemblMetazoa" id="XP_050501123.1"/>
    </source>
</evidence>
<evidence type="ECO:0000313" key="6">
    <source>
        <dbReference type="Proteomes" id="UP001652700"/>
    </source>
</evidence>
<feature type="domain" description="Peptidase S1" evidence="4">
    <location>
        <begin position="341"/>
        <end position="613"/>
    </location>
</feature>
<dbReference type="EnsemblMetazoa" id="XM_050645166.1">
    <property type="protein sequence ID" value="XP_050501123.1"/>
    <property type="gene ID" value="LOC126881115"/>
</dbReference>
<dbReference type="Pfam" id="PF00089">
    <property type="entry name" value="Trypsin"/>
    <property type="match status" value="1"/>
</dbReference>
<evidence type="ECO:0000259" key="4">
    <source>
        <dbReference type="PROSITE" id="PS50240"/>
    </source>
</evidence>
<feature type="region of interest" description="Disordered" evidence="2">
    <location>
        <begin position="185"/>
        <end position="220"/>
    </location>
</feature>
<keyword evidence="6" id="KW-1185">Reference proteome</keyword>
<dbReference type="InterPro" id="IPR033116">
    <property type="entry name" value="TRYPSIN_SER"/>
</dbReference>
<evidence type="ECO:0000256" key="2">
    <source>
        <dbReference type="SAM" id="MobiDB-lite"/>
    </source>
</evidence>
<proteinExistence type="predicted"/>
<dbReference type="PRINTS" id="PR00722">
    <property type="entry name" value="CHYMOTRYPSIN"/>
</dbReference>
<dbReference type="Gene3D" id="2.40.10.10">
    <property type="entry name" value="Trypsin-like serine proteases"/>
    <property type="match status" value="1"/>
</dbReference>
<feature type="region of interest" description="Disordered" evidence="2">
    <location>
        <begin position="250"/>
        <end position="296"/>
    </location>
</feature>
<dbReference type="SUPFAM" id="SSF50494">
    <property type="entry name" value="Trypsin-like serine proteases"/>
    <property type="match status" value="1"/>
</dbReference>
<dbReference type="InterPro" id="IPR001254">
    <property type="entry name" value="Trypsin_dom"/>
</dbReference>
<accession>A0ABM5JT60</accession>
<sequence>MHLHLLILTCVLKDIVTQVPDPFLSPCPRVFYYEPQKEVGKWFGVMKIYTTEKLTGIWLTVKLDRKAELLGNWFGETYSSDNIEFRISNPDYVLEAIAPISIRFFVKYNPIGIPPKLEIIRLNGLRICPQQREILDTTTAKLHISKPKPTRPSTIVGSSSSLNNDAPLNNFNSQTVEGDHISDSSLNIDKPDVHIPSTGTNNDRNRYPVNTKPVDHPSLGYNVATTGDYGTNVLTGSDGTHKNFETKLLGTNTQNPNTIPKREVRPPSLYNGLNVHENRSPRRIQTPSDNSYSNDSEEDFFPGDFNAGISASTENHVTRPLLEKQPNVACGTVALKPKAFIAYGQDTTPGQWPWHAAVYHTKGITLMYICGASLISQTHLLIAAHCLTKPRTAIPVEPEGLLVYFGKYNLRTFGPETQDRNVEQIIIHPHFNSSIFSNDIGIIKLSRPVEITDYVRPVCLWEDDTNLETIINKDGTVVGWGFDENKKISEKLMQAKMPVVSTIQCIYSNRDFFARFTSDSNFCAGFRNGTINQPNMFDKRTVMGRGTSVCNGDSGGSMVFPKKSTSGQNPVWQIRGIVSVGVALQTEGICDTSQYVIFTDVAKFLPWIKGVINSN</sequence>
<dbReference type="InterPro" id="IPR031986">
    <property type="entry name" value="GD_N"/>
</dbReference>
<dbReference type="PROSITE" id="PS50240">
    <property type="entry name" value="TRYPSIN_DOM"/>
    <property type="match status" value="1"/>
</dbReference>
<dbReference type="Pfam" id="PF16030">
    <property type="entry name" value="GD_N"/>
    <property type="match status" value="1"/>
</dbReference>
<organism evidence="5 6">
    <name type="scientific">Diabrotica virgifera virgifera</name>
    <name type="common">western corn rootworm</name>
    <dbReference type="NCBI Taxonomy" id="50390"/>
    <lineage>
        <taxon>Eukaryota</taxon>
        <taxon>Metazoa</taxon>
        <taxon>Ecdysozoa</taxon>
        <taxon>Arthropoda</taxon>
        <taxon>Hexapoda</taxon>
        <taxon>Insecta</taxon>
        <taxon>Pterygota</taxon>
        <taxon>Neoptera</taxon>
        <taxon>Endopterygota</taxon>
        <taxon>Coleoptera</taxon>
        <taxon>Polyphaga</taxon>
        <taxon>Cucujiformia</taxon>
        <taxon>Chrysomeloidea</taxon>
        <taxon>Chrysomelidae</taxon>
        <taxon>Galerucinae</taxon>
        <taxon>Diabroticina</taxon>
        <taxon>Diabroticites</taxon>
        <taxon>Diabrotica</taxon>
    </lineage>
</organism>
<dbReference type="InterPro" id="IPR051333">
    <property type="entry name" value="CLIP_Serine_Protease"/>
</dbReference>
<dbReference type="PROSITE" id="PS00135">
    <property type="entry name" value="TRYPSIN_SER"/>
    <property type="match status" value="1"/>
</dbReference>